<evidence type="ECO:0000313" key="2">
    <source>
        <dbReference type="Proteomes" id="UP001165083"/>
    </source>
</evidence>
<dbReference type="AlphaFoldDB" id="A0A9W6WPD9"/>
<sequence length="141" mass="15271">MNAIDQQLAGAAREGRIDAVRHLVDEQAADVKRHRYGRTHRAAEAGLVQYLVEECGANVNAVDFNFTIADLDFLKNSLSLLLPDSAAQKPQDVDAEMPILDFAVAEPFTDYIAQSRPRALTPLIQAAAGGSIDIGGSVPRW</sequence>
<name>A0A9W6WPD9_9STRA</name>
<organism evidence="1 2">
    <name type="scientific">Phytophthora lilii</name>
    <dbReference type="NCBI Taxonomy" id="2077276"/>
    <lineage>
        <taxon>Eukaryota</taxon>
        <taxon>Sar</taxon>
        <taxon>Stramenopiles</taxon>
        <taxon>Oomycota</taxon>
        <taxon>Peronosporomycetes</taxon>
        <taxon>Peronosporales</taxon>
        <taxon>Peronosporaceae</taxon>
        <taxon>Phytophthora</taxon>
    </lineage>
</organism>
<reference evidence="1" key="1">
    <citation type="submission" date="2023-04" db="EMBL/GenBank/DDBJ databases">
        <title>Phytophthora lilii NBRC 32176.</title>
        <authorList>
            <person name="Ichikawa N."/>
            <person name="Sato H."/>
            <person name="Tonouchi N."/>
        </authorList>
    </citation>
    <scope>NUCLEOTIDE SEQUENCE</scope>
    <source>
        <strain evidence="1">NBRC 32176</strain>
    </source>
</reference>
<dbReference type="SUPFAM" id="SSF48403">
    <property type="entry name" value="Ankyrin repeat"/>
    <property type="match status" value="1"/>
</dbReference>
<dbReference type="Pfam" id="PF00023">
    <property type="entry name" value="Ank"/>
    <property type="match status" value="1"/>
</dbReference>
<dbReference type="EMBL" id="BSXW01000116">
    <property type="protein sequence ID" value="GMF12397.1"/>
    <property type="molecule type" value="Genomic_DNA"/>
</dbReference>
<dbReference type="Gene3D" id="1.25.40.20">
    <property type="entry name" value="Ankyrin repeat-containing domain"/>
    <property type="match status" value="1"/>
</dbReference>
<dbReference type="Proteomes" id="UP001165083">
    <property type="component" value="Unassembled WGS sequence"/>
</dbReference>
<protein>
    <submittedName>
        <fullName evidence="1">Unnamed protein product</fullName>
    </submittedName>
</protein>
<gene>
    <name evidence="1" type="ORF">Plil01_000301500</name>
</gene>
<comment type="caution">
    <text evidence="1">The sequence shown here is derived from an EMBL/GenBank/DDBJ whole genome shotgun (WGS) entry which is preliminary data.</text>
</comment>
<dbReference type="InterPro" id="IPR036770">
    <property type="entry name" value="Ankyrin_rpt-contain_sf"/>
</dbReference>
<proteinExistence type="predicted"/>
<keyword evidence="2" id="KW-1185">Reference proteome</keyword>
<accession>A0A9W6WPD9</accession>
<dbReference type="InterPro" id="IPR002110">
    <property type="entry name" value="Ankyrin_rpt"/>
</dbReference>
<evidence type="ECO:0000313" key="1">
    <source>
        <dbReference type="EMBL" id="GMF12397.1"/>
    </source>
</evidence>